<sequence length="291" mass="32981">MANVIITTINFHGADLVAIEGKSPQETLVALKPIVEAIGLDWGAQHKKVTKHPVLSGGISLKEIPSISGDQDTVLISLDMLNFWLATIHPDRIKNETTRARIIEYQTECARVLFNHFFGKVQGRSVSVPSKDITVSHLKKLENQQANVLAAFTLLNEKINAVEQTQNSMVIVNSSLTARISETLKEINGMNEGQIFEQYLPMKRKLENEGVPSFKRGRLVAIASKRCLNFALESGTTFFLQRSRETGRWLFHQTLLNNWMKYEGRLMIVDHMTMLRRQYNLELPKPKKKIA</sequence>
<dbReference type="Pfam" id="PF10547">
    <property type="entry name" value="P22_AR_N"/>
    <property type="match status" value="1"/>
</dbReference>
<dbReference type="RefSeq" id="WP_203413465.1">
    <property type="nucleotide sequence ID" value="NZ_CP060244.1"/>
</dbReference>
<accession>A0A7H1NU29</accession>
<reference evidence="2 3" key="1">
    <citation type="submission" date="2020-08" db="EMBL/GenBank/DDBJ databases">
        <title>Complete genome sequence of Entomobacter blattae G55GP.</title>
        <authorList>
            <person name="Poehlein A."/>
            <person name="Guzman J."/>
            <person name="Daniel R."/>
            <person name="Vilcinskas A."/>
        </authorList>
    </citation>
    <scope>NUCLEOTIDE SEQUENCE [LARGE SCALE GENOMIC DNA]</scope>
    <source>
        <strain evidence="2 3">G55GP</strain>
    </source>
</reference>
<dbReference type="Proteomes" id="UP000516349">
    <property type="component" value="Chromosome"/>
</dbReference>
<dbReference type="PRINTS" id="PR01994">
    <property type="entry name" value="ANTIREPRESSR"/>
</dbReference>
<dbReference type="AlphaFoldDB" id="A0A7H1NU29"/>
<protein>
    <recommendedName>
        <fullName evidence="1">Antirepressor protein ant N-terminal domain-containing protein</fullName>
    </recommendedName>
</protein>
<proteinExistence type="predicted"/>
<feature type="domain" description="Antirepressor protein ant N-terminal" evidence="1">
    <location>
        <begin position="8"/>
        <end position="119"/>
    </location>
</feature>
<evidence type="ECO:0000313" key="2">
    <source>
        <dbReference type="EMBL" id="QNT79289.1"/>
    </source>
</evidence>
<dbReference type="InterPro" id="IPR018875">
    <property type="entry name" value="Antirepressor_Ant_N"/>
</dbReference>
<name>A0A7H1NU29_9PROT</name>
<keyword evidence="3" id="KW-1185">Reference proteome</keyword>
<dbReference type="EMBL" id="CP060244">
    <property type="protein sequence ID" value="QNT79289.1"/>
    <property type="molecule type" value="Genomic_DNA"/>
</dbReference>
<evidence type="ECO:0000313" key="3">
    <source>
        <dbReference type="Proteomes" id="UP000516349"/>
    </source>
</evidence>
<gene>
    <name evidence="2" type="ORF">JGUZn3_20860</name>
</gene>
<evidence type="ECO:0000259" key="1">
    <source>
        <dbReference type="Pfam" id="PF10547"/>
    </source>
</evidence>
<dbReference type="KEGG" id="ebla:JGUZn3_20860"/>
<organism evidence="2 3">
    <name type="scientific">Entomobacter blattae</name>
    <dbReference type="NCBI Taxonomy" id="2762277"/>
    <lineage>
        <taxon>Bacteria</taxon>
        <taxon>Pseudomonadati</taxon>
        <taxon>Pseudomonadota</taxon>
        <taxon>Alphaproteobacteria</taxon>
        <taxon>Acetobacterales</taxon>
        <taxon>Acetobacteraceae</taxon>
        <taxon>Entomobacter</taxon>
    </lineage>
</organism>